<accession>A0A972JX47</accession>
<keyword evidence="1" id="KW-0472">Membrane</keyword>
<keyword evidence="1" id="KW-1133">Transmembrane helix</keyword>
<dbReference type="Proteomes" id="UP000641588">
    <property type="component" value="Unassembled WGS sequence"/>
</dbReference>
<evidence type="ECO:0000313" key="2">
    <source>
        <dbReference type="EMBL" id="NOU92094.1"/>
    </source>
</evidence>
<reference evidence="2" key="1">
    <citation type="submission" date="2019-10" db="EMBL/GenBank/DDBJ databases">
        <title>Description of Paenibacillus glebae sp. nov.</title>
        <authorList>
            <person name="Carlier A."/>
            <person name="Qi S."/>
        </authorList>
    </citation>
    <scope>NUCLEOTIDE SEQUENCE</scope>
    <source>
        <strain evidence="2">LMG 31456</strain>
    </source>
</reference>
<gene>
    <name evidence="2" type="ORF">GC093_02440</name>
</gene>
<evidence type="ECO:0000313" key="3">
    <source>
        <dbReference type="Proteomes" id="UP000641588"/>
    </source>
</evidence>
<keyword evidence="1" id="KW-0812">Transmembrane</keyword>
<dbReference type="Pfam" id="PF06161">
    <property type="entry name" value="DUF975"/>
    <property type="match status" value="1"/>
</dbReference>
<evidence type="ECO:0000256" key="1">
    <source>
        <dbReference type="SAM" id="Phobius"/>
    </source>
</evidence>
<feature type="transmembrane region" description="Helical" evidence="1">
    <location>
        <begin position="125"/>
        <end position="145"/>
    </location>
</feature>
<protein>
    <submittedName>
        <fullName evidence="2">DUF975 family protein</fullName>
    </submittedName>
</protein>
<name>A0A972JX47_9BACL</name>
<feature type="transmembrane region" description="Helical" evidence="1">
    <location>
        <begin position="20"/>
        <end position="40"/>
    </location>
</feature>
<dbReference type="AlphaFoldDB" id="A0A972JX47"/>
<dbReference type="PANTHER" id="PTHR40076">
    <property type="entry name" value="MEMBRANE PROTEIN-RELATED"/>
    <property type="match status" value="1"/>
</dbReference>
<keyword evidence="3" id="KW-1185">Reference proteome</keyword>
<dbReference type="EMBL" id="WHOD01000009">
    <property type="protein sequence ID" value="NOU92094.1"/>
    <property type="molecule type" value="Genomic_DNA"/>
</dbReference>
<proteinExistence type="predicted"/>
<feature type="transmembrane region" description="Helical" evidence="1">
    <location>
        <begin position="191"/>
        <end position="211"/>
    </location>
</feature>
<dbReference type="InterPro" id="IPR010380">
    <property type="entry name" value="DUF975"/>
</dbReference>
<comment type="caution">
    <text evidence="2">The sequence shown here is derived from an EMBL/GenBank/DDBJ whole genome shotgun (WGS) entry which is preliminary data.</text>
</comment>
<dbReference type="RefSeq" id="WP_171650269.1">
    <property type="nucleotide sequence ID" value="NZ_WHOD01000009.1"/>
</dbReference>
<organism evidence="2 3">
    <name type="scientific">Paenibacillus foliorum</name>
    <dbReference type="NCBI Taxonomy" id="2654974"/>
    <lineage>
        <taxon>Bacteria</taxon>
        <taxon>Bacillati</taxon>
        <taxon>Bacillota</taxon>
        <taxon>Bacilli</taxon>
        <taxon>Bacillales</taxon>
        <taxon>Paenibacillaceae</taxon>
        <taxon>Paenibacillus</taxon>
    </lineage>
</organism>
<dbReference type="PANTHER" id="PTHR40076:SF1">
    <property type="entry name" value="MEMBRANE PROTEIN"/>
    <property type="match status" value="1"/>
</dbReference>
<feature type="transmembrane region" description="Helical" evidence="1">
    <location>
        <begin position="60"/>
        <end position="84"/>
    </location>
</feature>
<sequence>MWDRKVLKARAKDVLRLSYWKAFLVSLIVAFVGGSSSGSFNFNFNRPSSFHSPGNEDFPLVALIIIIIVAAVVILFALGFRILLGFPLEVGARRYFSQAAQNDVNMNNLGFAFTKARYLDIIKAMLWRAFLTFLWFLLLIIPGIVKTYAYSLVPYILGDNPNIGYKRAVELSKNMTAGQKIDMFVLDLSFIGWYLLGTLALFVGTLFVLPYDNATKAELYLALRQNALEQGMCSYEELGMDRPISA</sequence>